<feature type="region of interest" description="Disordered" evidence="1">
    <location>
        <begin position="1"/>
        <end position="25"/>
    </location>
</feature>
<name>A0ABT9B9R7_9BACT</name>
<dbReference type="Gene3D" id="3.40.50.2300">
    <property type="match status" value="1"/>
</dbReference>
<dbReference type="Proteomes" id="UP001176429">
    <property type="component" value="Unassembled WGS sequence"/>
</dbReference>
<dbReference type="EMBL" id="JAUQSY010000005">
    <property type="protein sequence ID" value="MDO7875017.1"/>
    <property type="molecule type" value="Genomic_DNA"/>
</dbReference>
<protein>
    <submittedName>
        <fullName evidence="3">LytTR family transcriptional regulator DNA-binding domain-containing protein</fullName>
    </submittedName>
</protein>
<keyword evidence="4" id="KW-1185">Reference proteome</keyword>
<evidence type="ECO:0000313" key="3">
    <source>
        <dbReference type="EMBL" id="MDO7875017.1"/>
    </source>
</evidence>
<feature type="domain" description="HTH LytTR-type" evidence="2">
    <location>
        <begin position="156"/>
        <end position="258"/>
    </location>
</feature>
<evidence type="ECO:0000259" key="2">
    <source>
        <dbReference type="PROSITE" id="PS50930"/>
    </source>
</evidence>
<reference evidence="3" key="1">
    <citation type="submission" date="2023-07" db="EMBL/GenBank/DDBJ databases">
        <authorList>
            <person name="Kim M.K."/>
        </authorList>
    </citation>
    <scope>NUCLEOTIDE SEQUENCE</scope>
    <source>
        <strain evidence="3">ASUV-10-1</strain>
    </source>
</reference>
<evidence type="ECO:0000313" key="4">
    <source>
        <dbReference type="Proteomes" id="UP001176429"/>
    </source>
</evidence>
<dbReference type="Pfam" id="PF04397">
    <property type="entry name" value="LytTR"/>
    <property type="match status" value="1"/>
</dbReference>
<accession>A0ABT9B9R7</accession>
<dbReference type="Gene3D" id="2.40.50.1020">
    <property type="entry name" value="LytTr DNA-binding domain"/>
    <property type="match status" value="1"/>
</dbReference>
<keyword evidence="3" id="KW-0238">DNA-binding</keyword>
<feature type="compositionally biased region" description="Polar residues" evidence="1">
    <location>
        <begin position="14"/>
        <end position="25"/>
    </location>
</feature>
<sequence>MTDTRPTDYCGKMNTPQAPSENDDSQPSLALIYVELLGLRVVGPTLTASEAIEVCAGKAPALAILDGRLTDEEAAPLLEQLVCISKVPVIIDYTGEYFAALGRICSTETLTLLPNPYTAGALSQLIEASFSHAAYLVEGPVELGPRPKQGLDASCLFVREQNLVVRINIDDIVCVEKKTRYCLLQLATGQHYSLRVPLTQLRQRLEPLGFVQVHRSWLLPLHHIQIVDLTANIIYLNAGLEIPLGRAYRDRVIERLQTLN</sequence>
<dbReference type="GO" id="GO:0003677">
    <property type="term" value="F:DNA binding"/>
    <property type="evidence" value="ECO:0007669"/>
    <property type="project" value="UniProtKB-KW"/>
</dbReference>
<organism evidence="3 4">
    <name type="scientific">Hymenobacter aranciens</name>
    <dbReference type="NCBI Taxonomy" id="3063996"/>
    <lineage>
        <taxon>Bacteria</taxon>
        <taxon>Pseudomonadati</taxon>
        <taxon>Bacteroidota</taxon>
        <taxon>Cytophagia</taxon>
        <taxon>Cytophagales</taxon>
        <taxon>Hymenobacteraceae</taxon>
        <taxon>Hymenobacter</taxon>
    </lineage>
</organism>
<dbReference type="PROSITE" id="PS50930">
    <property type="entry name" value="HTH_LYTTR"/>
    <property type="match status" value="1"/>
</dbReference>
<dbReference type="InterPro" id="IPR007492">
    <property type="entry name" value="LytTR_DNA-bd_dom"/>
</dbReference>
<gene>
    <name evidence="3" type="ORF">Q5H93_09775</name>
</gene>
<proteinExistence type="predicted"/>
<comment type="caution">
    <text evidence="3">The sequence shown here is derived from an EMBL/GenBank/DDBJ whole genome shotgun (WGS) entry which is preliminary data.</text>
</comment>
<evidence type="ECO:0000256" key="1">
    <source>
        <dbReference type="SAM" id="MobiDB-lite"/>
    </source>
</evidence>
<dbReference type="SMART" id="SM00850">
    <property type="entry name" value="LytTR"/>
    <property type="match status" value="1"/>
</dbReference>